<feature type="transmembrane region" description="Helical" evidence="5">
    <location>
        <begin position="208"/>
        <end position="224"/>
    </location>
</feature>
<dbReference type="AlphaFoldDB" id="A0A2N5CXB7"/>
<evidence type="ECO:0000313" key="10">
    <source>
        <dbReference type="Proteomes" id="UP000281192"/>
    </source>
</evidence>
<evidence type="ECO:0000256" key="4">
    <source>
        <dbReference type="ARBA" id="ARBA00023136"/>
    </source>
</evidence>
<feature type="transmembrane region" description="Helical" evidence="5">
    <location>
        <begin position="37"/>
        <end position="56"/>
    </location>
</feature>
<dbReference type="Pfam" id="PF04932">
    <property type="entry name" value="Wzy_C"/>
    <property type="match status" value="1"/>
</dbReference>
<dbReference type="EMBL" id="CP026100">
    <property type="protein sequence ID" value="AYV49592.1"/>
    <property type="molecule type" value="Genomic_DNA"/>
</dbReference>
<dbReference type="Proteomes" id="UP000234483">
    <property type="component" value="Unassembled WGS sequence"/>
</dbReference>
<dbReference type="RefSeq" id="WP_101712243.1">
    <property type="nucleotide sequence ID" value="NZ_CP026100.1"/>
</dbReference>
<sequence length="404" mass="43768">MFPQIAIFSVAVFLLLLYSGGWELPLVGENADEAGSAILRVAYLPAYAAGFGLIALDPRNGFRAAVRQPFLFALIGIVCLSTFWSIAPDVTTRRAFAVTCTTLGGVALAARFRWRELAEVFAAAFAVLIVASYVVCLAVPRIGVMTELFPGAWRGLWREKNGLGGMMAFGFCIVSAAALLNPKRAKLWWGFAVLAIGLVLMSTSKTSLVSLMLGVAALGFVLIARRSPAAGTAATWTAVTGVVLLVAFIVLASDVFFAILGKDATLTGRTKIWSAALVEIQERPWLGFGYHAIWGDKSGWGPFAWISKNAGFQAQHAHNSWLEQWLGMGLLGLAAWGLFYIQTMTLALIAVFRDRGALLAFPFLVVYSLVALTESIAVAYNDFRWVLFVALAVKLAFPDRELER</sequence>
<dbReference type="PANTHER" id="PTHR37422:SF17">
    <property type="entry name" value="O-ANTIGEN LIGASE"/>
    <property type="match status" value="1"/>
</dbReference>
<feature type="transmembrane region" description="Helical" evidence="5">
    <location>
        <begin position="93"/>
        <end position="110"/>
    </location>
</feature>
<evidence type="ECO:0000313" key="9">
    <source>
        <dbReference type="Proteomes" id="UP000234483"/>
    </source>
</evidence>
<reference evidence="8 9" key="1">
    <citation type="submission" date="2017-12" db="EMBL/GenBank/DDBJ databases">
        <title>The genome sequence of Caulobacter flavus CGMCC1 15093.</title>
        <authorList>
            <person name="Gao J."/>
            <person name="Mao X."/>
            <person name="Sun J."/>
        </authorList>
    </citation>
    <scope>NUCLEOTIDE SEQUENCE [LARGE SCALE GENOMIC DNA]</scope>
    <source>
        <strain evidence="8 9">CGMCC1 15093</strain>
    </source>
</reference>
<feature type="transmembrane region" description="Helical" evidence="5">
    <location>
        <begin position="117"/>
        <end position="142"/>
    </location>
</feature>
<feature type="transmembrane region" description="Helical" evidence="5">
    <location>
        <begin position="162"/>
        <end position="180"/>
    </location>
</feature>
<keyword evidence="10" id="KW-1185">Reference proteome</keyword>
<dbReference type="Proteomes" id="UP000281192">
    <property type="component" value="Chromosome"/>
</dbReference>
<keyword evidence="2 5" id="KW-0812">Transmembrane</keyword>
<dbReference type="GO" id="GO:0016020">
    <property type="term" value="C:membrane"/>
    <property type="evidence" value="ECO:0007669"/>
    <property type="project" value="UniProtKB-SubCell"/>
</dbReference>
<keyword evidence="4 5" id="KW-0472">Membrane</keyword>
<evidence type="ECO:0000313" key="7">
    <source>
        <dbReference type="EMBL" id="AYV49592.1"/>
    </source>
</evidence>
<evidence type="ECO:0000256" key="5">
    <source>
        <dbReference type="SAM" id="Phobius"/>
    </source>
</evidence>
<feature type="transmembrane region" description="Helical" evidence="5">
    <location>
        <begin position="325"/>
        <end position="351"/>
    </location>
</feature>
<evidence type="ECO:0000313" key="8">
    <source>
        <dbReference type="EMBL" id="PLR18435.1"/>
    </source>
</evidence>
<protein>
    <submittedName>
        <fullName evidence="8">O-antigen polymerase</fullName>
    </submittedName>
</protein>
<dbReference type="PANTHER" id="PTHR37422">
    <property type="entry name" value="TEICHURONIC ACID BIOSYNTHESIS PROTEIN TUAE"/>
    <property type="match status" value="1"/>
</dbReference>
<evidence type="ECO:0000256" key="3">
    <source>
        <dbReference type="ARBA" id="ARBA00022989"/>
    </source>
</evidence>
<evidence type="ECO:0000259" key="6">
    <source>
        <dbReference type="Pfam" id="PF04932"/>
    </source>
</evidence>
<gene>
    <name evidence="7" type="ORF">C1707_14405</name>
    <name evidence="8" type="ORF">CFHF_05400</name>
</gene>
<accession>A0A2N5CXB7</accession>
<proteinExistence type="predicted"/>
<dbReference type="InterPro" id="IPR051533">
    <property type="entry name" value="WaaL-like"/>
</dbReference>
<name>A0A2N5CXB7_9CAUL</name>
<evidence type="ECO:0000256" key="1">
    <source>
        <dbReference type="ARBA" id="ARBA00004141"/>
    </source>
</evidence>
<organism evidence="8 9">
    <name type="scientific">Caulobacter flavus</name>
    <dbReference type="NCBI Taxonomy" id="1679497"/>
    <lineage>
        <taxon>Bacteria</taxon>
        <taxon>Pseudomonadati</taxon>
        <taxon>Pseudomonadota</taxon>
        <taxon>Alphaproteobacteria</taxon>
        <taxon>Caulobacterales</taxon>
        <taxon>Caulobacteraceae</taxon>
        <taxon>Caulobacter</taxon>
    </lineage>
</organism>
<comment type="subcellular location">
    <subcellularLocation>
        <location evidence="1">Membrane</location>
        <topology evidence="1">Multi-pass membrane protein</topology>
    </subcellularLocation>
</comment>
<feature type="transmembrane region" description="Helical" evidence="5">
    <location>
        <begin position="358"/>
        <end position="380"/>
    </location>
</feature>
<feature type="transmembrane region" description="Helical" evidence="5">
    <location>
        <begin position="68"/>
        <end position="87"/>
    </location>
</feature>
<feature type="domain" description="O-antigen ligase-related" evidence="6">
    <location>
        <begin position="191"/>
        <end position="336"/>
    </location>
</feature>
<reference evidence="7 10" key="2">
    <citation type="submission" date="2018-01" db="EMBL/GenBank/DDBJ databases">
        <title>Complete genome sequence of Caulobacter flavus RHGG3.</title>
        <authorList>
            <person name="Yang E."/>
        </authorList>
    </citation>
    <scope>NUCLEOTIDE SEQUENCE [LARGE SCALE GENOMIC DNA]</scope>
    <source>
        <strain evidence="7 10">RHGG3</strain>
    </source>
</reference>
<feature type="transmembrane region" description="Helical" evidence="5">
    <location>
        <begin position="236"/>
        <end position="260"/>
    </location>
</feature>
<keyword evidence="3 5" id="KW-1133">Transmembrane helix</keyword>
<dbReference type="OrthoDB" id="4391260at2"/>
<dbReference type="EMBL" id="PJRQ01000011">
    <property type="protein sequence ID" value="PLR18435.1"/>
    <property type="molecule type" value="Genomic_DNA"/>
</dbReference>
<feature type="transmembrane region" description="Helical" evidence="5">
    <location>
        <begin position="187"/>
        <end position="202"/>
    </location>
</feature>
<dbReference type="InterPro" id="IPR007016">
    <property type="entry name" value="O-antigen_ligase-rel_domated"/>
</dbReference>
<evidence type="ECO:0000256" key="2">
    <source>
        <dbReference type="ARBA" id="ARBA00022692"/>
    </source>
</evidence>
<dbReference type="KEGG" id="cfh:C1707_14405"/>